<keyword evidence="5" id="KW-1185">Reference proteome</keyword>
<accession>A0A517X8J0</accession>
<reference evidence="3 5" key="2">
    <citation type="submission" date="2019-08" db="EMBL/GenBank/DDBJ databases">
        <title>Deep-cultivation of Planctomycetes and their phenomic and genomic characterization uncovers novel biology.</title>
        <authorList>
            <person name="Wiegand S."/>
            <person name="Jogler M."/>
            <person name="Boedeker C."/>
            <person name="Pinto D."/>
            <person name="Vollmers J."/>
            <person name="Rivas-Marin E."/>
            <person name="Kohn T."/>
            <person name="Peeters S.H."/>
            <person name="Heuer A."/>
            <person name="Rast P."/>
            <person name="Oberbeckmann S."/>
            <person name="Bunk B."/>
            <person name="Jeske O."/>
            <person name="Meyerdierks A."/>
            <person name="Storesund J.E."/>
            <person name="Kallscheuer N."/>
            <person name="Luecker S."/>
            <person name="Lage O.M."/>
            <person name="Pohl T."/>
            <person name="Merkel B.J."/>
            <person name="Hornburger P."/>
            <person name="Mueller R.-W."/>
            <person name="Bruemmer F."/>
            <person name="Labrenz M."/>
            <person name="Spormann A.M."/>
            <person name="Op den Camp H."/>
            <person name="Overmann J."/>
            <person name="Amann R."/>
            <person name="Jetten M.S.M."/>
            <person name="Mascher T."/>
            <person name="Medema M.H."/>
            <person name="Devos D.P."/>
            <person name="Kaster A.-K."/>
            <person name="Ovreas L."/>
            <person name="Rohde M."/>
            <person name="Galperin M.Y."/>
            <person name="Jogler C."/>
        </authorList>
    </citation>
    <scope>NUCLEOTIDE SEQUENCE [LARGE SCALE GENOMIC DNA]</scope>
    <source>
        <strain evidence="3 5">DSM 8797</strain>
    </source>
</reference>
<dbReference type="Proteomes" id="UP000322887">
    <property type="component" value="Chromosome"/>
</dbReference>
<feature type="compositionally biased region" description="Low complexity" evidence="1">
    <location>
        <begin position="132"/>
        <end position="154"/>
    </location>
</feature>
<name>A0A3D3RAG3_9PLAN</name>
<dbReference type="Proteomes" id="UP000263642">
    <property type="component" value="Unassembled WGS sequence"/>
</dbReference>
<organism evidence="2 4">
    <name type="scientific">Gimesia maris</name>
    <dbReference type="NCBI Taxonomy" id="122"/>
    <lineage>
        <taxon>Bacteria</taxon>
        <taxon>Pseudomonadati</taxon>
        <taxon>Planctomycetota</taxon>
        <taxon>Planctomycetia</taxon>
        <taxon>Planctomycetales</taxon>
        <taxon>Planctomycetaceae</taxon>
        <taxon>Gimesia</taxon>
    </lineage>
</organism>
<evidence type="ECO:0000313" key="3">
    <source>
        <dbReference type="EMBL" id="QEG15786.1"/>
    </source>
</evidence>
<feature type="region of interest" description="Disordered" evidence="1">
    <location>
        <begin position="132"/>
        <end position="165"/>
    </location>
</feature>
<dbReference type="AlphaFoldDB" id="A0A3D3RAG3"/>
<evidence type="ECO:0000313" key="4">
    <source>
        <dbReference type="Proteomes" id="UP000263642"/>
    </source>
</evidence>
<dbReference type="EMBL" id="CP042910">
    <property type="protein sequence ID" value="QEG15786.1"/>
    <property type="molecule type" value="Genomic_DNA"/>
</dbReference>
<dbReference type="EMBL" id="DQAY01000138">
    <property type="protein sequence ID" value="HCO25789.1"/>
    <property type="molecule type" value="Genomic_DNA"/>
</dbReference>
<gene>
    <name evidence="2" type="ORF">DIT97_23220</name>
    <name evidence="3" type="ORF">GmarT_16290</name>
</gene>
<evidence type="ECO:0000313" key="5">
    <source>
        <dbReference type="Proteomes" id="UP000322887"/>
    </source>
</evidence>
<sequence length="165" mass="18260">MASQPEDKRANQIRQAMHEIRCELDDDVSQIKQSASTLTDWQYYIRHYPWACVGAAAAFGFMIVPRKLKVSNPYTDELLKLARKKRLVINKEDDDDADRAGVVKTAFTFLSGLAMRAAVAQVAQHAASILNQNQGSGSQSSASGQSDTADSAATKPFENHLDRRF</sequence>
<reference evidence="2 4" key="1">
    <citation type="journal article" date="2018" name="Nat. Biotechnol.">
        <title>A standardized bacterial taxonomy based on genome phylogeny substantially revises the tree of life.</title>
        <authorList>
            <person name="Parks D.H."/>
            <person name="Chuvochina M."/>
            <person name="Waite D.W."/>
            <person name="Rinke C."/>
            <person name="Skarshewski A."/>
            <person name="Chaumeil P.A."/>
            <person name="Hugenholtz P."/>
        </authorList>
    </citation>
    <scope>NUCLEOTIDE SEQUENCE [LARGE SCALE GENOMIC DNA]</scope>
    <source>
        <strain evidence="2">UBA9375</strain>
    </source>
</reference>
<dbReference type="GeneID" id="98646257"/>
<evidence type="ECO:0000313" key="2">
    <source>
        <dbReference type="EMBL" id="HCO25789.1"/>
    </source>
</evidence>
<protein>
    <recommendedName>
        <fullName evidence="6">DUF3618 domain-containing protein</fullName>
    </recommendedName>
</protein>
<dbReference type="RefSeq" id="WP_002647873.1">
    <property type="nucleotide sequence ID" value="NZ_CAXBMG010000024.1"/>
</dbReference>
<accession>A0A3D3RAG3</accession>
<evidence type="ECO:0000256" key="1">
    <source>
        <dbReference type="SAM" id="MobiDB-lite"/>
    </source>
</evidence>
<proteinExistence type="predicted"/>
<evidence type="ECO:0008006" key="6">
    <source>
        <dbReference type="Google" id="ProtNLM"/>
    </source>
</evidence>